<name>A0A0F9DRY2_9ZZZZ</name>
<dbReference type="EMBL" id="LAZR01027819">
    <property type="protein sequence ID" value="KKL64509.1"/>
    <property type="molecule type" value="Genomic_DNA"/>
</dbReference>
<organism evidence="1">
    <name type="scientific">marine sediment metagenome</name>
    <dbReference type="NCBI Taxonomy" id="412755"/>
    <lineage>
        <taxon>unclassified sequences</taxon>
        <taxon>metagenomes</taxon>
        <taxon>ecological metagenomes</taxon>
    </lineage>
</organism>
<proteinExistence type="predicted"/>
<comment type="caution">
    <text evidence="1">The sequence shown here is derived from an EMBL/GenBank/DDBJ whole genome shotgun (WGS) entry which is preliminary data.</text>
</comment>
<dbReference type="AlphaFoldDB" id="A0A0F9DRY2"/>
<accession>A0A0F9DRY2</accession>
<reference evidence="1" key="1">
    <citation type="journal article" date="2015" name="Nature">
        <title>Complex archaea that bridge the gap between prokaryotes and eukaryotes.</title>
        <authorList>
            <person name="Spang A."/>
            <person name="Saw J.H."/>
            <person name="Jorgensen S.L."/>
            <person name="Zaremba-Niedzwiedzka K."/>
            <person name="Martijn J."/>
            <person name="Lind A.E."/>
            <person name="van Eijk R."/>
            <person name="Schleper C."/>
            <person name="Guy L."/>
            <person name="Ettema T.J."/>
        </authorList>
    </citation>
    <scope>NUCLEOTIDE SEQUENCE</scope>
</reference>
<evidence type="ECO:0000313" key="1">
    <source>
        <dbReference type="EMBL" id="KKL64509.1"/>
    </source>
</evidence>
<sequence length="91" mass="9803">MTQETPTAEERISEIFAPVLQRVVGAEPILTEEVNSGQLMADIVVSMEEAITEAEEAMKERCAKVAEELNWGDADTPADAIAAAIRARGES</sequence>
<gene>
    <name evidence="1" type="ORF">LCGC14_2164250</name>
</gene>
<protein>
    <submittedName>
        <fullName evidence="1">Uncharacterized protein</fullName>
    </submittedName>
</protein>